<organism evidence="1 2">
    <name type="scientific">Thermoanaerobacterium thermosaccharolyticum</name>
    <name type="common">Clostridium thermosaccharolyticum</name>
    <dbReference type="NCBI Taxonomy" id="1517"/>
    <lineage>
        <taxon>Bacteria</taxon>
        <taxon>Bacillati</taxon>
        <taxon>Bacillota</taxon>
        <taxon>Clostridia</taxon>
        <taxon>Thermoanaerobacterales</taxon>
        <taxon>Thermoanaerobacteraceae</taxon>
        <taxon>Thermoanaerobacterium</taxon>
    </lineage>
</organism>
<proteinExistence type="predicted"/>
<reference evidence="1 2" key="1">
    <citation type="submission" date="2016-08" db="EMBL/GenBank/DDBJ databases">
        <title>A novel genetic cassette of butanologenic Thermoanaerobacterium thermosaccharolyticum that directly convert cellulose to butanol.</title>
        <authorList>
            <person name="Li T."/>
            <person name="He J."/>
        </authorList>
    </citation>
    <scope>NUCLEOTIDE SEQUENCE [LARGE SCALE GENOMIC DNA]</scope>
    <source>
        <strain evidence="1 2">TG57</strain>
    </source>
</reference>
<evidence type="ECO:0000313" key="1">
    <source>
        <dbReference type="EMBL" id="AST58072.1"/>
    </source>
</evidence>
<gene>
    <name evidence="1" type="ORF">Thert_02133</name>
</gene>
<sequence length="42" mass="4810">MSGSGIEKSGRNYKVVESVKKSGIRKEFCQDMKNYIMKLLII</sequence>
<dbReference type="AlphaFoldDB" id="A0A223I015"/>
<evidence type="ECO:0000313" key="2">
    <source>
        <dbReference type="Proteomes" id="UP000214975"/>
    </source>
</evidence>
<name>A0A223I015_THETR</name>
<dbReference type="EMBL" id="CP016893">
    <property type="protein sequence ID" value="AST58072.1"/>
    <property type="molecule type" value="Genomic_DNA"/>
</dbReference>
<accession>A0A223I015</accession>
<protein>
    <submittedName>
        <fullName evidence="1">Tn7-like transposition protein D</fullName>
    </submittedName>
</protein>
<dbReference type="Proteomes" id="UP000214975">
    <property type="component" value="Chromosome"/>
</dbReference>